<sequence length="110" mass="11817">MPMPPPRSWPRKWREDIRFAIAEDQEQVDKLLEARESHAGLGLIIYDDPRGLAGREPAGVAGFETIRAEGAARIKADPALAADLVARATIHDVAVLMHSSGTTGAPKGIP</sequence>
<gene>
    <name evidence="1" type="ORF">QWZ10_21730</name>
</gene>
<dbReference type="InterPro" id="IPR020845">
    <property type="entry name" value="AMP-binding_CS"/>
</dbReference>
<dbReference type="SUPFAM" id="SSF56801">
    <property type="entry name" value="Acetyl-CoA synthetase-like"/>
    <property type="match status" value="1"/>
</dbReference>
<dbReference type="Gene3D" id="3.40.50.980">
    <property type="match status" value="1"/>
</dbReference>
<evidence type="ECO:0000313" key="1">
    <source>
        <dbReference type="EMBL" id="MDN3713720.1"/>
    </source>
</evidence>
<evidence type="ECO:0000313" key="2">
    <source>
        <dbReference type="Proteomes" id="UP001243846"/>
    </source>
</evidence>
<dbReference type="Proteomes" id="UP001243846">
    <property type="component" value="Unassembled WGS sequence"/>
</dbReference>
<dbReference type="EMBL" id="JAUFRC010000002">
    <property type="protein sequence ID" value="MDN3713720.1"/>
    <property type="molecule type" value="Genomic_DNA"/>
</dbReference>
<reference evidence="2" key="1">
    <citation type="journal article" date="2019" name="Int. J. Syst. Evol. Microbiol.">
        <title>The Global Catalogue of Microorganisms (GCM) 10K type strain sequencing project: providing services to taxonomists for standard genome sequencing and annotation.</title>
        <authorList>
            <consortium name="The Broad Institute Genomics Platform"/>
            <consortium name="The Broad Institute Genome Sequencing Center for Infectious Disease"/>
            <person name="Wu L."/>
            <person name="Ma J."/>
        </authorList>
    </citation>
    <scope>NUCLEOTIDE SEQUENCE [LARGE SCALE GENOMIC DNA]</scope>
    <source>
        <strain evidence="2">CECT 8482</strain>
    </source>
</reference>
<organism evidence="1 2">
    <name type="scientific">Paracoccus cavernae</name>
    <dbReference type="NCBI Taxonomy" id="1571207"/>
    <lineage>
        <taxon>Bacteria</taxon>
        <taxon>Pseudomonadati</taxon>
        <taxon>Pseudomonadota</taxon>
        <taxon>Alphaproteobacteria</taxon>
        <taxon>Rhodobacterales</taxon>
        <taxon>Paracoccaceae</taxon>
        <taxon>Paracoccus</taxon>
    </lineage>
</organism>
<protein>
    <recommendedName>
        <fullName evidence="3">AMP-dependent synthetase/ligase domain-containing protein</fullName>
    </recommendedName>
</protein>
<dbReference type="PROSITE" id="PS00455">
    <property type="entry name" value="AMP_BINDING"/>
    <property type="match status" value="1"/>
</dbReference>
<keyword evidence="2" id="KW-1185">Reference proteome</keyword>
<proteinExistence type="predicted"/>
<comment type="caution">
    <text evidence="1">The sequence shown here is derived from an EMBL/GenBank/DDBJ whole genome shotgun (WGS) entry which is preliminary data.</text>
</comment>
<name>A0ABT8DAK9_9RHOB</name>
<accession>A0ABT8DAK9</accession>
<evidence type="ECO:0008006" key="3">
    <source>
        <dbReference type="Google" id="ProtNLM"/>
    </source>
</evidence>